<dbReference type="GO" id="GO:0050136">
    <property type="term" value="F:NADH dehydrogenase (quinone) (non-electrogenic) activity"/>
    <property type="evidence" value="ECO:0007669"/>
    <property type="project" value="UniProtKB-EC"/>
</dbReference>
<keyword evidence="6" id="KW-0285">Flavoprotein</keyword>
<reference evidence="21 22" key="1">
    <citation type="journal article" date="2023" name="BMC Biotechnol.">
        <title>Vitis rotundifolia cv Carlos genome sequencing.</title>
        <authorList>
            <person name="Huff M."/>
            <person name="Hulse-Kemp A."/>
            <person name="Scheffler B."/>
            <person name="Youngblood R."/>
            <person name="Simpson S."/>
            <person name="Babiker E."/>
            <person name="Staton M."/>
        </authorList>
    </citation>
    <scope>NUCLEOTIDE SEQUENCE [LARGE SCALE GENOMIC DNA]</scope>
    <source>
        <tissue evidence="21">Leaf</tissue>
    </source>
</reference>
<evidence type="ECO:0000256" key="8">
    <source>
        <dbReference type="ARBA" id="ARBA00022792"/>
    </source>
</evidence>
<keyword evidence="15" id="KW-0496">Mitochondrion</keyword>
<keyword evidence="7" id="KW-0479">Metal-binding</keyword>
<evidence type="ECO:0000256" key="6">
    <source>
        <dbReference type="ARBA" id="ARBA00022630"/>
    </source>
</evidence>
<keyword evidence="11" id="KW-0521">NADP</keyword>
<evidence type="ECO:0000256" key="7">
    <source>
        <dbReference type="ARBA" id="ARBA00022723"/>
    </source>
</evidence>
<accession>A0AA38ZD71</accession>
<dbReference type="AlphaFoldDB" id="A0AA38ZD71"/>
<keyword evidence="22" id="KW-1185">Reference proteome</keyword>
<dbReference type="EMBL" id="JARBHA010000012">
    <property type="protein sequence ID" value="KAJ9686851.1"/>
    <property type="molecule type" value="Genomic_DNA"/>
</dbReference>
<evidence type="ECO:0000256" key="18">
    <source>
        <dbReference type="ARBA" id="ARBA00047599"/>
    </source>
</evidence>
<keyword evidence="9" id="KW-0274">FAD</keyword>
<dbReference type="SMART" id="SM00054">
    <property type="entry name" value="EFh"/>
    <property type="match status" value="1"/>
</dbReference>
<dbReference type="GO" id="GO:0005509">
    <property type="term" value="F:calcium ion binding"/>
    <property type="evidence" value="ECO:0007669"/>
    <property type="project" value="InterPro"/>
</dbReference>
<evidence type="ECO:0000259" key="20">
    <source>
        <dbReference type="PROSITE" id="PS50222"/>
    </source>
</evidence>
<name>A0AA38ZD71_VITRO</name>
<evidence type="ECO:0000256" key="15">
    <source>
        <dbReference type="ARBA" id="ARBA00023128"/>
    </source>
</evidence>
<dbReference type="InterPro" id="IPR011992">
    <property type="entry name" value="EF-hand-dom_pair"/>
</dbReference>
<dbReference type="InterPro" id="IPR018247">
    <property type="entry name" value="EF_Hand_1_Ca_BS"/>
</dbReference>
<evidence type="ECO:0000256" key="19">
    <source>
        <dbReference type="ARBA" id="ARBA00049010"/>
    </source>
</evidence>
<evidence type="ECO:0000313" key="22">
    <source>
        <dbReference type="Proteomes" id="UP001168098"/>
    </source>
</evidence>
<evidence type="ECO:0000256" key="3">
    <source>
        <dbReference type="ARBA" id="ARBA00004275"/>
    </source>
</evidence>
<protein>
    <recommendedName>
        <fullName evidence="5">NADH:ubiquinone reductase (non-electrogenic)</fullName>
        <ecNumber evidence="5">1.6.5.9</ecNumber>
    </recommendedName>
</protein>
<comment type="catalytic activity">
    <reaction evidence="19">
        <text>a ubiquinone + NADH + H(+) = a ubiquinol + NAD(+)</text>
        <dbReference type="Rhea" id="RHEA:23152"/>
        <dbReference type="Rhea" id="RHEA-COMP:9565"/>
        <dbReference type="Rhea" id="RHEA-COMP:9566"/>
        <dbReference type="ChEBI" id="CHEBI:15378"/>
        <dbReference type="ChEBI" id="CHEBI:16389"/>
        <dbReference type="ChEBI" id="CHEBI:17976"/>
        <dbReference type="ChEBI" id="CHEBI:57540"/>
        <dbReference type="ChEBI" id="CHEBI:57945"/>
    </reaction>
</comment>
<dbReference type="SUPFAM" id="SSF47473">
    <property type="entry name" value="EF-hand"/>
    <property type="match status" value="1"/>
</dbReference>
<comment type="catalytic activity">
    <reaction evidence="18">
        <text>a quinone + NADH + H(+) = a quinol + NAD(+)</text>
        <dbReference type="Rhea" id="RHEA:46160"/>
        <dbReference type="ChEBI" id="CHEBI:15378"/>
        <dbReference type="ChEBI" id="CHEBI:24646"/>
        <dbReference type="ChEBI" id="CHEBI:57540"/>
        <dbReference type="ChEBI" id="CHEBI:57945"/>
        <dbReference type="ChEBI" id="CHEBI:132124"/>
        <dbReference type="EC" id="1.6.5.9"/>
    </reaction>
</comment>
<dbReference type="Proteomes" id="UP001168098">
    <property type="component" value="Unassembled WGS sequence"/>
</dbReference>
<dbReference type="PRINTS" id="PR00368">
    <property type="entry name" value="FADPNR"/>
</dbReference>
<evidence type="ECO:0000256" key="2">
    <source>
        <dbReference type="ARBA" id="ARBA00004137"/>
    </source>
</evidence>
<keyword evidence="8" id="KW-0999">Mitochondrion inner membrane</keyword>
<evidence type="ECO:0000256" key="1">
    <source>
        <dbReference type="ARBA" id="ARBA00001974"/>
    </source>
</evidence>
<dbReference type="InterPro" id="IPR045024">
    <property type="entry name" value="NDH-2"/>
</dbReference>
<evidence type="ECO:0000256" key="17">
    <source>
        <dbReference type="ARBA" id="ARBA00023140"/>
    </source>
</evidence>
<evidence type="ECO:0000313" key="21">
    <source>
        <dbReference type="EMBL" id="KAJ9686851.1"/>
    </source>
</evidence>
<keyword evidence="10" id="KW-0106">Calcium</keyword>
<feature type="domain" description="EF-hand" evidence="20">
    <location>
        <begin position="381"/>
        <end position="416"/>
    </location>
</feature>
<dbReference type="GO" id="GO:0005743">
    <property type="term" value="C:mitochondrial inner membrane"/>
    <property type="evidence" value="ECO:0007669"/>
    <property type="project" value="UniProtKB-SubCell"/>
</dbReference>
<dbReference type="InterPro" id="IPR002048">
    <property type="entry name" value="EF_hand_dom"/>
</dbReference>
<dbReference type="PROSITE" id="PS00018">
    <property type="entry name" value="EF_HAND_1"/>
    <property type="match status" value="1"/>
</dbReference>
<comment type="subcellular location">
    <subcellularLocation>
        <location evidence="2">Mitochondrion inner membrane</location>
        <topology evidence="2">Peripheral membrane protein</topology>
        <orientation evidence="2">Intermembrane side</orientation>
    </subcellularLocation>
    <subcellularLocation>
        <location evidence="3">Peroxisome</location>
    </subcellularLocation>
</comment>
<organism evidence="21 22">
    <name type="scientific">Vitis rotundifolia</name>
    <name type="common">Muscadine grape</name>
    <dbReference type="NCBI Taxonomy" id="103349"/>
    <lineage>
        <taxon>Eukaryota</taxon>
        <taxon>Viridiplantae</taxon>
        <taxon>Streptophyta</taxon>
        <taxon>Embryophyta</taxon>
        <taxon>Tracheophyta</taxon>
        <taxon>Spermatophyta</taxon>
        <taxon>Magnoliopsida</taxon>
        <taxon>eudicotyledons</taxon>
        <taxon>Gunneridae</taxon>
        <taxon>Pentapetalae</taxon>
        <taxon>rosids</taxon>
        <taxon>Vitales</taxon>
        <taxon>Vitaceae</taxon>
        <taxon>Viteae</taxon>
        <taxon>Vitis</taxon>
    </lineage>
</organism>
<keyword evidence="14" id="KW-0520">NAD</keyword>
<comment type="caution">
    <text evidence="21">The sequence shown here is derived from an EMBL/GenBank/DDBJ whole genome shotgun (WGS) entry which is preliminary data.</text>
</comment>
<evidence type="ECO:0000256" key="12">
    <source>
        <dbReference type="ARBA" id="ARBA00022946"/>
    </source>
</evidence>
<evidence type="ECO:0000256" key="10">
    <source>
        <dbReference type="ARBA" id="ARBA00022837"/>
    </source>
</evidence>
<gene>
    <name evidence="21" type="ORF">PVL29_015622</name>
</gene>
<evidence type="ECO:0000256" key="13">
    <source>
        <dbReference type="ARBA" id="ARBA00023002"/>
    </source>
</evidence>
<dbReference type="GO" id="GO:0005777">
    <property type="term" value="C:peroxisome"/>
    <property type="evidence" value="ECO:0007669"/>
    <property type="project" value="UniProtKB-SubCell"/>
</dbReference>
<keyword evidence="13" id="KW-0560">Oxidoreductase</keyword>
<keyword evidence="16" id="KW-0472">Membrane</keyword>
<evidence type="ECO:0000256" key="11">
    <source>
        <dbReference type="ARBA" id="ARBA00022857"/>
    </source>
</evidence>
<dbReference type="InterPro" id="IPR036188">
    <property type="entry name" value="FAD/NAD-bd_sf"/>
</dbReference>
<dbReference type="Gene3D" id="3.50.50.100">
    <property type="match status" value="2"/>
</dbReference>
<dbReference type="InterPro" id="IPR023753">
    <property type="entry name" value="FAD/NAD-binding_dom"/>
</dbReference>
<dbReference type="InterPro" id="IPR054585">
    <property type="entry name" value="NDH2-like_C"/>
</dbReference>
<evidence type="ECO:0000256" key="4">
    <source>
        <dbReference type="ARBA" id="ARBA00005272"/>
    </source>
</evidence>
<dbReference type="FunFam" id="3.50.50.100:FF:000002">
    <property type="entry name" value="External alternative NAD(P)H-ubiquinone oxidoreductase B1, mitochondrial"/>
    <property type="match status" value="1"/>
</dbReference>
<dbReference type="EC" id="1.6.5.9" evidence="5"/>
<evidence type="ECO:0000256" key="5">
    <source>
        <dbReference type="ARBA" id="ARBA00012637"/>
    </source>
</evidence>
<comment type="similarity">
    <text evidence="4">Belongs to the NADH dehydrogenase family.</text>
</comment>
<dbReference type="SUPFAM" id="SSF51905">
    <property type="entry name" value="FAD/NAD(P)-binding domain"/>
    <property type="match status" value="2"/>
</dbReference>
<dbReference type="PROSITE" id="PS50222">
    <property type="entry name" value="EF_HAND_2"/>
    <property type="match status" value="1"/>
</dbReference>
<evidence type="ECO:0000256" key="16">
    <source>
        <dbReference type="ARBA" id="ARBA00023136"/>
    </source>
</evidence>
<dbReference type="Pfam" id="PF07992">
    <property type="entry name" value="Pyr_redox_2"/>
    <property type="match status" value="1"/>
</dbReference>
<keyword evidence="12" id="KW-0809">Transit peptide</keyword>
<dbReference type="Pfam" id="PF22366">
    <property type="entry name" value="NDH2_C"/>
    <property type="match status" value="1"/>
</dbReference>
<dbReference type="PANTHER" id="PTHR43706:SF3">
    <property type="entry name" value="EXTERNAL ALTERNATIVE NAD(P)H-UBIQUINONE OXIDOREDUCTASE B1, MITOCHONDRIAL"/>
    <property type="match status" value="1"/>
</dbReference>
<sequence length="580" mass="65282">MTIFSFFSGASRALGSSSSSSKLLVILSISSGGLVAYSESQTDAGAQNAEIKQKEPQKKRVVVLGTGWAGTSFLKDLDISSYDVKVVSPRNYFAFTPLLPSVTCGTVEARSIVEPIRNIIKKRNGEIQYWEAECVKIDAANKKIQCRSVIDNNFVGNEEFLVDYDYLVIAMGAQVNTFNTPGVKEYCHFLKEVEDAQKIRRSVIDCFERAVLPDLSDEERRRNLHFVIVGGGPTGVEFAAELHDFILEDLVKLYPMVKDLVKITVIQSGDHILNMFDERISSFAERKFGRDGIEVQTGCRVTSVSDKAMTVKVKSKGEICSVPYGMVVWSTGIVTRPVLRDFMDQIGQNKRHVLTTNEWLRVEGCDGVYALGDCASVAQRRVMEDISTIFKTADKDNSGTLTVKEFQDVIDDILVRYPQVELYLKNKHLNGVTDLLKDLQGHERKEVDIEGFKSALRHVDSQMKSLPATAQVAAQQGAYLSSCFNRRQQCQETPEGPLRFRDSGRHHFRPFRYKHLGQFAPLGGEQTAAELPGDWVSIGHSTQWLWYSVYASKQVSWRTRFLVVSDWTRRFIFGRDSSRI</sequence>
<comment type="cofactor">
    <cofactor evidence="1">
        <name>FAD</name>
        <dbReference type="ChEBI" id="CHEBI:57692"/>
    </cofactor>
</comment>
<keyword evidence="17" id="KW-0576">Peroxisome</keyword>
<dbReference type="FunFam" id="3.50.50.100:FF:000008">
    <property type="entry name" value="External alternative NAD(P)H-ubiquinone oxidoreductase B1, mitochondrial"/>
    <property type="match status" value="1"/>
</dbReference>
<evidence type="ECO:0000256" key="14">
    <source>
        <dbReference type="ARBA" id="ARBA00023027"/>
    </source>
</evidence>
<evidence type="ECO:0000256" key="9">
    <source>
        <dbReference type="ARBA" id="ARBA00022827"/>
    </source>
</evidence>
<dbReference type="PANTHER" id="PTHR43706">
    <property type="entry name" value="NADH DEHYDROGENASE"/>
    <property type="match status" value="1"/>
</dbReference>
<proteinExistence type="inferred from homology"/>